<dbReference type="GO" id="GO:0000139">
    <property type="term" value="C:Golgi membrane"/>
    <property type="evidence" value="ECO:0007669"/>
    <property type="project" value="UniProtKB-SubCell"/>
</dbReference>
<dbReference type="OrthoDB" id="523138at2759"/>
<dbReference type="GO" id="GO:0016757">
    <property type="term" value="F:glycosyltransferase activity"/>
    <property type="evidence" value="ECO:0007669"/>
    <property type="project" value="InterPro"/>
</dbReference>
<comment type="similarity">
    <text evidence="2">Belongs to the glycosyltransferase 47 family.</text>
</comment>
<dbReference type="PROSITE" id="PS50026">
    <property type="entry name" value="EGF_3"/>
    <property type="match status" value="1"/>
</dbReference>
<dbReference type="Pfam" id="PF03016">
    <property type="entry name" value="Exostosin_GT47"/>
    <property type="match status" value="1"/>
</dbReference>
<evidence type="ECO:0000313" key="7">
    <source>
        <dbReference type="EMBL" id="KAI3425325.1"/>
    </source>
</evidence>
<keyword evidence="5" id="KW-1133">Transmembrane helix</keyword>
<sequence length="743" mass="83307">MTIVRRQEQRRIPLWLVPLGALLCVGCGGVAWQLGIASDVWTSSQGPETESAAAKAVAASLAKAVGAAADRSSLTDAIKQRCQGTLGTWCTDFWTQAEVPAVTAPRGNHTCSMDCNKVGTCSALTGRCTCPAGWRGFNCVQPMKRHCANRWREWGFEAPRFEADLGAGVGGSDMGMFPRTHCAGYCEDTTATCYCPSNTTFGHIPAAPEDPLGSPPVQLGRLMPMYCQPNKLPDGTPTAWGTNEPAAIFGPEGWCMAAEPQLQCECVLDGIGGPNCDQQYEHFCMNQCNGRGECNLGYCKCDPGWHGIDCAHRSATADASAPGREASRPWIAEHVHTPAAQDYPPQATRKHPLIYVYDLPSDYSTLMLQYRYWGQDCVSRWFELPDNRTELASNWVYLLETALVEMLLQSEHRTLDPEEADFFYVPVFVSCFAYPVRDMADSIPDFFYGQGHNRAHGQTNMLLEAYHWIRSHHPWWDRRGGRDHVWLSTHDEGSCLIPAAIRPSIILSHWGRMDATHKSDTGYWMDVYSAEFKHPHWEPDGFLRKLGKWPCYDPVKDLIMPLPKRPEHYHLSPLVGAPARNRTWLAFHRGRVQPGNPGYSRGIRQSLAKAAEKGGWLEKHKIVMGEYDLMPGDYSELLASSVFCLVLPGDGWTARMDDATLHGCIPVIIMDNVHVSFESIIDVTQFSIRVPQADLEKLPEILQAVPQARREEMQRALTRVWQRFTYSSYRPYAKRFREEMTVV</sequence>
<dbReference type="AlphaFoldDB" id="A0A9D4TH74"/>
<dbReference type="PROSITE" id="PS00022">
    <property type="entry name" value="EGF_1"/>
    <property type="match status" value="1"/>
</dbReference>
<dbReference type="PROSITE" id="PS01186">
    <property type="entry name" value="EGF_2"/>
    <property type="match status" value="1"/>
</dbReference>
<evidence type="ECO:0000256" key="5">
    <source>
        <dbReference type="SAM" id="Phobius"/>
    </source>
</evidence>
<accession>A0A9D4TH74</accession>
<comment type="caution">
    <text evidence="4">Lacks conserved residue(s) required for the propagation of feature annotation.</text>
</comment>
<proteinExistence type="inferred from homology"/>
<dbReference type="InterPro" id="IPR040911">
    <property type="entry name" value="Exostosin_GT47"/>
</dbReference>
<evidence type="ECO:0000256" key="2">
    <source>
        <dbReference type="ARBA" id="ARBA00010271"/>
    </source>
</evidence>
<feature type="domain" description="EGF-like" evidence="6">
    <location>
        <begin position="107"/>
        <end position="140"/>
    </location>
</feature>
<protein>
    <recommendedName>
        <fullName evidence="6">EGF-like domain-containing protein</fullName>
    </recommendedName>
</protein>
<keyword evidence="3" id="KW-0333">Golgi apparatus</keyword>
<keyword evidence="5" id="KW-0472">Membrane</keyword>
<evidence type="ECO:0000259" key="6">
    <source>
        <dbReference type="PROSITE" id="PS50026"/>
    </source>
</evidence>
<dbReference type="EMBL" id="SIDB01000012">
    <property type="protein sequence ID" value="KAI3425325.1"/>
    <property type="molecule type" value="Genomic_DNA"/>
</dbReference>
<keyword evidence="4" id="KW-1015">Disulfide bond</keyword>
<dbReference type="PANTHER" id="PTHR11062">
    <property type="entry name" value="EXOSTOSIN HEPARAN SULFATE GLYCOSYLTRANSFERASE -RELATED"/>
    <property type="match status" value="1"/>
</dbReference>
<dbReference type="Proteomes" id="UP001055712">
    <property type="component" value="Unassembled WGS sequence"/>
</dbReference>
<dbReference type="Pfam" id="PF23106">
    <property type="entry name" value="EGF_Teneurin"/>
    <property type="match status" value="1"/>
</dbReference>
<dbReference type="SMART" id="SM00181">
    <property type="entry name" value="EGF"/>
    <property type="match status" value="2"/>
</dbReference>
<feature type="disulfide bond" evidence="4">
    <location>
        <begin position="130"/>
        <end position="139"/>
    </location>
</feature>
<keyword evidence="5" id="KW-0812">Transmembrane</keyword>
<dbReference type="InterPro" id="IPR004263">
    <property type="entry name" value="Exostosin"/>
</dbReference>
<evidence type="ECO:0000256" key="1">
    <source>
        <dbReference type="ARBA" id="ARBA00004323"/>
    </source>
</evidence>
<keyword evidence="4" id="KW-0245">EGF-like domain</keyword>
<comment type="caution">
    <text evidence="7">The sequence shown here is derived from an EMBL/GenBank/DDBJ whole genome shotgun (WGS) entry which is preliminary data.</text>
</comment>
<reference evidence="7" key="2">
    <citation type="submission" date="2020-11" db="EMBL/GenBank/DDBJ databases">
        <authorList>
            <person name="Cecchin M."/>
            <person name="Marcolungo L."/>
            <person name="Rossato M."/>
            <person name="Girolomoni L."/>
            <person name="Cosentino E."/>
            <person name="Cuine S."/>
            <person name="Li-Beisson Y."/>
            <person name="Delledonne M."/>
            <person name="Ballottari M."/>
        </authorList>
    </citation>
    <scope>NUCLEOTIDE SEQUENCE</scope>
    <source>
        <strain evidence="7">211/11P</strain>
        <tissue evidence="7">Whole cell</tissue>
    </source>
</reference>
<keyword evidence="8" id="KW-1185">Reference proteome</keyword>
<organism evidence="7 8">
    <name type="scientific">Chlorella vulgaris</name>
    <name type="common">Green alga</name>
    <dbReference type="NCBI Taxonomy" id="3077"/>
    <lineage>
        <taxon>Eukaryota</taxon>
        <taxon>Viridiplantae</taxon>
        <taxon>Chlorophyta</taxon>
        <taxon>core chlorophytes</taxon>
        <taxon>Trebouxiophyceae</taxon>
        <taxon>Chlorellales</taxon>
        <taxon>Chlorellaceae</taxon>
        <taxon>Chlorella clade</taxon>
        <taxon>Chlorella</taxon>
    </lineage>
</organism>
<feature type="transmembrane region" description="Helical" evidence="5">
    <location>
        <begin position="12"/>
        <end position="34"/>
    </location>
</feature>
<name>A0A9D4TH74_CHLVU</name>
<gene>
    <name evidence="7" type="ORF">D9Q98_009089</name>
</gene>
<feature type="disulfide bond" evidence="4">
    <location>
        <begin position="111"/>
        <end position="121"/>
    </location>
</feature>
<reference evidence="7" key="1">
    <citation type="journal article" date="2019" name="Plant J.">
        <title>Chlorella vulgaris genome assembly and annotation reveals the molecular basis for metabolic acclimation to high light conditions.</title>
        <authorList>
            <person name="Cecchin M."/>
            <person name="Marcolungo L."/>
            <person name="Rossato M."/>
            <person name="Girolomoni L."/>
            <person name="Cosentino E."/>
            <person name="Cuine S."/>
            <person name="Li-Beisson Y."/>
            <person name="Delledonne M."/>
            <person name="Ballottari M."/>
        </authorList>
    </citation>
    <scope>NUCLEOTIDE SEQUENCE</scope>
    <source>
        <strain evidence="7">211/11P</strain>
    </source>
</reference>
<comment type="subcellular location">
    <subcellularLocation>
        <location evidence="1">Golgi apparatus membrane</location>
        <topology evidence="1">Single-pass type II membrane protein</topology>
    </subcellularLocation>
</comment>
<dbReference type="InterPro" id="IPR000742">
    <property type="entry name" value="EGF"/>
</dbReference>
<dbReference type="PANTHER" id="PTHR11062:SF268">
    <property type="entry name" value="FAMILY PROTEIN, PUTATIVE, EXPRESSED-RELATED"/>
    <property type="match status" value="1"/>
</dbReference>
<evidence type="ECO:0000256" key="4">
    <source>
        <dbReference type="PROSITE-ProRule" id="PRU00076"/>
    </source>
</evidence>
<evidence type="ECO:0000256" key="3">
    <source>
        <dbReference type="ARBA" id="ARBA00023034"/>
    </source>
</evidence>
<dbReference type="Gene3D" id="2.10.25.10">
    <property type="entry name" value="Laminin"/>
    <property type="match status" value="1"/>
</dbReference>
<evidence type="ECO:0000313" key="8">
    <source>
        <dbReference type="Proteomes" id="UP001055712"/>
    </source>
</evidence>